<name>A0A067SWN6_GALM3</name>
<dbReference type="Proteomes" id="UP000027222">
    <property type="component" value="Unassembled WGS sequence"/>
</dbReference>
<dbReference type="EMBL" id="KL142381">
    <property type="protein sequence ID" value="KDR75355.1"/>
    <property type="molecule type" value="Genomic_DNA"/>
</dbReference>
<proteinExistence type="predicted"/>
<evidence type="ECO:0000313" key="1">
    <source>
        <dbReference type="EMBL" id="KDR75355.1"/>
    </source>
</evidence>
<sequence length="407" mass="45826">IIFAGDFAQLPPVVGKEHSALYSGSVGSTAASATSLRGQKSAIGKAMWHQIDTVVILRQNMRQTVATEEDCKLRLALENMRYRACTAEDVAFLRSRIAGTGPGQPDLSLPKYRHESIITAWNDQKDEINHLGAIKFAFDTGQELKTFYSIDEPVVPKVKRKNKPLKKSKSRKDRKKFYLKNISPLVQSRLWDLPPSTNDQHIPGKVSICLGMPVMIRYNEATELCMTRGQEGTVAGWESSIGPCGKPVLDVVFVLLKKPPQEVQFEHLPLNVVPLTMSPTAIYIRFDSGWSTPITRNQVQFLPNFAMTDYSSQGKTRPVNIVNIANCPNHQSFYTCLSRSSCAMDTIILQNFNSDKITGKASGWLRQEFRDLELLDYITNLKFKNQLPLGIQSDTRRSTLKAFRQWK</sequence>
<dbReference type="SUPFAM" id="SSF52540">
    <property type="entry name" value="P-loop containing nucleoside triphosphate hydrolases"/>
    <property type="match status" value="1"/>
</dbReference>
<dbReference type="HOGENOM" id="CLU_043173_1_0_1"/>
<feature type="non-terminal residue" evidence="1">
    <location>
        <position position="1"/>
    </location>
</feature>
<dbReference type="OrthoDB" id="3247165at2759"/>
<protein>
    <recommendedName>
        <fullName evidence="3">DNA helicase</fullName>
    </recommendedName>
</protein>
<accession>A0A067SWN6</accession>
<keyword evidence="2" id="KW-1185">Reference proteome</keyword>
<dbReference type="AlphaFoldDB" id="A0A067SWN6"/>
<dbReference type="InterPro" id="IPR027417">
    <property type="entry name" value="P-loop_NTPase"/>
</dbReference>
<evidence type="ECO:0000313" key="2">
    <source>
        <dbReference type="Proteomes" id="UP000027222"/>
    </source>
</evidence>
<reference evidence="2" key="1">
    <citation type="journal article" date="2014" name="Proc. Natl. Acad. Sci. U.S.A.">
        <title>Extensive sampling of basidiomycete genomes demonstrates inadequacy of the white-rot/brown-rot paradigm for wood decay fungi.</title>
        <authorList>
            <person name="Riley R."/>
            <person name="Salamov A.A."/>
            <person name="Brown D.W."/>
            <person name="Nagy L.G."/>
            <person name="Floudas D."/>
            <person name="Held B.W."/>
            <person name="Levasseur A."/>
            <person name="Lombard V."/>
            <person name="Morin E."/>
            <person name="Otillar R."/>
            <person name="Lindquist E.A."/>
            <person name="Sun H."/>
            <person name="LaButti K.M."/>
            <person name="Schmutz J."/>
            <person name="Jabbour D."/>
            <person name="Luo H."/>
            <person name="Baker S.E."/>
            <person name="Pisabarro A.G."/>
            <person name="Walton J.D."/>
            <person name="Blanchette R.A."/>
            <person name="Henrissat B."/>
            <person name="Martin F."/>
            <person name="Cullen D."/>
            <person name="Hibbett D.S."/>
            <person name="Grigoriev I.V."/>
        </authorList>
    </citation>
    <scope>NUCLEOTIDE SEQUENCE [LARGE SCALE GENOMIC DNA]</scope>
    <source>
        <strain evidence="2">CBS 339.88</strain>
    </source>
</reference>
<gene>
    <name evidence="1" type="ORF">GALMADRAFT_42954</name>
</gene>
<evidence type="ECO:0008006" key="3">
    <source>
        <dbReference type="Google" id="ProtNLM"/>
    </source>
</evidence>
<dbReference type="STRING" id="685588.A0A067SWN6"/>
<feature type="non-terminal residue" evidence="1">
    <location>
        <position position="407"/>
    </location>
</feature>
<organism evidence="1 2">
    <name type="scientific">Galerina marginata (strain CBS 339.88)</name>
    <dbReference type="NCBI Taxonomy" id="685588"/>
    <lineage>
        <taxon>Eukaryota</taxon>
        <taxon>Fungi</taxon>
        <taxon>Dikarya</taxon>
        <taxon>Basidiomycota</taxon>
        <taxon>Agaricomycotina</taxon>
        <taxon>Agaricomycetes</taxon>
        <taxon>Agaricomycetidae</taxon>
        <taxon>Agaricales</taxon>
        <taxon>Agaricineae</taxon>
        <taxon>Strophariaceae</taxon>
        <taxon>Galerina</taxon>
    </lineage>
</organism>